<comment type="caution">
    <text evidence="4">The sequence shown here is derived from an EMBL/GenBank/DDBJ whole genome shotgun (WGS) entry which is preliminary data.</text>
</comment>
<dbReference type="SUPFAM" id="SSF48452">
    <property type="entry name" value="TPR-like"/>
    <property type="match status" value="1"/>
</dbReference>
<dbReference type="AlphaFoldDB" id="A0ABD0U584"/>
<dbReference type="PROSITE" id="PS51375">
    <property type="entry name" value="PPR"/>
    <property type="match status" value="5"/>
</dbReference>
<dbReference type="PANTHER" id="PTHR47926:SF453">
    <property type="entry name" value="PENTATRICOPEPTIDE REPEAT (PPR) SUPERFAMILY PROTEIN"/>
    <property type="match status" value="1"/>
</dbReference>
<dbReference type="InterPro" id="IPR011990">
    <property type="entry name" value="TPR-like_helical_dom_sf"/>
</dbReference>
<dbReference type="Gene3D" id="1.25.40.10">
    <property type="entry name" value="Tetratricopeptide repeat domain"/>
    <property type="match status" value="3"/>
</dbReference>
<dbReference type="Pfam" id="PF13041">
    <property type="entry name" value="PPR_2"/>
    <property type="match status" value="2"/>
</dbReference>
<dbReference type="EMBL" id="JANQDX010000017">
    <property type="protein sequence ID" value="KAL0907441.1"/>
    <property type="molecule type" value="Genomic_DNA"/>
</dbReference>
<protein>
    <recommendedName>
        <fullName evidence="6">Pentatricopeptide repeat-containing protein</fullName>
    </recommendedName>
</protein>
<dbReference type="FunFam" id="1.25.40.10:FF:000184">
    <property type="entry name" value="Pentatricopeptide repeat-containing protein, chloroplastic"/>
    <property type="match status" value="1"/>
</dbReference>
<proteinExistence type="predicted"/>
<evidence type="ECO:0000313" key="5">
    <source>
        <dbReference type="Proteomes" id="UP001552299"/>
    </source>
</evidence>
<sequence>MSADLNRQVLWLLEKCSRLPQLKQLQAFLTTLGHSQTQFFSFKLVRFCSMELADLSYSRLLFDNLLAPNVYLYTAMLTAYSSLADPTPAFHLFALMLRRGCPKPNEFIYPHVLKACSDRSAFHLAKSVHSHVSKLGFDRLAVVQTSVLDAYARFSDLDTARKIFDELSDRNVVSWTALISGYARVGRVGNAIALFEEMPERDVPSWNAMIAGCTQNGMFSEAVTLFQRMQKENVRPNDTTVTCMLSACGHLGVLRLGKWIHGYVIKKQLRISSFVLNALIDMYGKCGSLMEAGFVFRTLFEPSLTAWNSMINCLALHGHSEGAIAVFNDMENQGSRPDEITFVGLLNACTHAGLVDEGMSYFNSMRRNYGIELKIEHYGCVVDLLCRAGRFEEAMGVVKDMKIEPDEVIWGSFLNGCKVHGNFSLAEFSVKKLIEIDPNNVGYGVMLANLYSKHGKWEEVGLVRKMLKDGGGKKLPGCSWIEVDNRVHQFYSGDKLHPEADARDSRQEQLFLGSSIFVYQVVSEPIEKGRGMLMQKFDIDKFNGENVMGTSDHGKSIRGEAVDLQPRSRRSIFESAYVVAVVLFICFMLPACCPKPPAGIRCCPILSEATVAVQNIQELLFQISCYCSKVSRTSDKQKTSKLDRIGNLAGFVTGSDRSPDRFTVEPAGPIRFSKQWKKEVAVLCQRKEEGSLPSPRSGEKGRRSVLCRRKRVLCHHQGVMKKEVAVLYRRKEEGSLSSPRSGEKGSKFLGRPGLGGRELVKASPPCCGD</sequence>
<dbReference type="Pfam" id="PF12854">
    <property type="entry name" value="PPR_1"/>
    <property type="match status" value="1"/>
</dbReference>
<organism evidence="4 5">
    <name type="scientific">Dendrobium thyrsiflorum</name>
    <name type="common">Pinecone-like raceme dendrobium</name>
    <name type="synonym">Orchid</name>
    <dbReference type="NCBI Taxonomy" id="117978"/>
    <lineage>
        <taxon>Eukaryota</taxon>
        <taxon>Viridiplantae</taxon>
        <taxon>Streptophyta</taxon>
        <taxon>Embryophyta</taxon>
        <taxon>Tracheophyta</taxon>
        <taxon>Spermatophyta</taxon>
        <taxon>Magnoliopsida</taxon>
        <taxon>Liliopsida</taxon>
        <taxon>Asparagales</taxon>
        <taxon>Orchidaceae</taxon>
        <taxon>Epidendroideae</taxon>
        <taxon>Malaxideae</taxon>
        <taxon>Dendrobiinae</taxon>
        <taxon>Dendrobium</taxon>
    </lineage>
</organism>
<dbReference type="Pfam" id="PF01535">
    <property type="entry name" value="PPR"/>
    <property type="match status" value="2"/>
</dbReference>
<feature type="repeat" description="PPR" evidence="2">
    <location>
        <begin position="338"/>
        <end position="368"/>
    </location>
</feature>
<name>A0ABD0U584_DENTH</name>
<dbReference type="NCBIfam" id="TIGR00756">
    <property type="entry name" value="PPR"/>
    <property type="match status" value="5"/>
</dbReference>
<dbReference type="Pfam" id="PF13812">
    <property type="entry name" value="PPR_3"/>
    <property type="match status" value="1"/>
</dbReference>
<evidence type="ECO:0000256" key="2">
    <source>
        <dbReference type="PROSITE-ProRule" id="PRU00708"/>
    </source>
</evidence>
<dbReference type="PANTHER" id="PTHR47926">
    <property type="entry name" value="PENTATRICOPEPTIDE REPEAT-CONTAINING PROTEIN"/>
    <property type="match status" value="1"/>
</dbReference>
<evidence type="ECO:0000313" key="4">
    <source>
        <dbReference type="EMBL" id="KAL0907441.1"/>
    </source>
</evidence>
<keyword evidence="1" id="KW-0677">Repeat</keyword>
<dbReference type="InterPro" id="IPR046960">
    <property type="entry name" value="PPR_At4g14850-like_plant"/>
</dbReference>
<dbReference type="InterPro" id="IPR046848">
    <property type="entry name" value="E_motif"/>
</dbReference>
<keyword evidence="5" id="KW-1185">Reference proteome</keyword>
<feature type="repeat" description="PPR" evidence="2">
    <location>
        <begin position="69"/>
        <end position="103"/>
    </location>
</feature>
<evidence type="ECO:0008006" key="6">
    <source>
        <dbReference type="Google" id="ProtNLM"/>
    </source>
</evidence>
<gene>
    <name evidence="4" type="ORF">M5K25_021853</name>
</gene>
<dbReference type="FunFam" id="1.25.40.10:FF:000348">
    <property type="entry name" value="Pentatricopeptide repeat-containing protein chloroplastic"/>
    <property type="match status" value="1"/>
</dbReference>
<reference evidence="4 5" key="1">
    <citation type="journal article" date="2024" name="Plant Biotechnol. J.">
        <title>Dendrobium thyrsiflorum genome and its molecular insights into genes involved in important horticultural traits.</title>
        <authorList>
            <person name="Chen B."/>
            <person name="Wang J.Y."/>
            <person name="Zheng P.J."/>
            <person name="Li K.L."/>
            <person name="Liang Y.M."/>
            <person name="Chen X.F."/>
            <person name="Zhang C."/>
            <person name="Zhao X."/>
            <person name="He X."/>
            <person name="Zhang G.Q."/>
            <person name="Liu Z.J."/>
            <person name="Xu Q."/>
        </authorList>
    </citation>
    <scope>NUCLEOTIDE SEQUENCE [LARGE SCALE GENOMIC DNA]</scope>
    <source>
        <strain evidence="4">GZMU011</strain>
    </source>
</reference>
<evidence type="ECO:0000256" key="3">
    <source>
        <dbReference type="SAM" id="MobiDB-lite"/>
    </source>
</evidence>
<evidence type="ECO:0000256" key="1">
    <source>
        <dbReference type="ARBA" id="ARBA00022737"/>
    </source>
</evidence>
<feature type="region of interest" description="Disordered" evidence="3">
    <location>
        <begin position="731"/>
        <end position="769"/>
    </location>
</feature>
<feature type="repeat" description="PPR" evidence="2">
    <location>
        <begin position="303"/>
        <end position="337"/>
    </location>
</feature>
<accession>A0ABD0U584</accession>
<dbReference type="Pfam" id="PF20431">
    <property type="entry name" value="E_motif"/>
    <property type="match status" value="1"/>
</dbReference>
<feature type="repeat" description="PPR" evidence="2">
    <location>
        <begin position="202"/>
        <end position="236"/>
    </location>
</feature>
<dbReference type="InterPro" id="IPR002885">
    <property type="entry name" value="PPR_rpt"/>
</dbReference>
<feature type="repeat" description="PPR" evidence="2">
    <location>
        <begin position="171"/>
        <end position="201"/>
    </location>
</feature>
<dbReference type="Proteomes" id="UP001552299">
    <property type="component" value="Unassembled WGS sequence"/>
</dbReference>